<dbReference type="OrthoDB" id="2878529at2"/>
<comment type="caution">
    <text evidence="1">The sequence shown here is derived from an EMBL/GenBank/DDBJ whole genome shotgun (WGS) entry which is preliminary data.</text>
</comment>
<proteinExistence type="predicted"/>
<protein>
    <recommendedName>
        <fullName evidence="3">Lipoprotein</fullName>
    </recommendedName>
</protein>
<dbReference type="EMBL" id="QXIR01000009">
    <property type="protein sequence ID" value="RIW35084.1"/>
    <property type="molecule type" value="Genomic_DNA"/>
</dbReference>
<dbReference type="AlphaFoldDB" id="A0A3A1R0M4"/>
<sequence>MKKLYAAALLLVFLIILAGCGNKKIEMIEKSSVSLSENGKKLEVHITLDDANMEEPETSFQVRLYAGSGELVEALGTDLFVLDEKYVSHKEGEKPKIFEIHESFPLEQPISEDELRKIIEDKDEDALEIDVLNSEKVFATEGIHTVE</sequence>
<dbReference type="Proteomes" id="UP000265801">
    <property type="component" value="Unassembled WGS sequence"/>
</dbReference>
<evidence type="ECO:0000313" key="2">
    <source>
        <dbReference type="Proteomes" id="UP000265801"/>
    </source>
</evidence>
<keyword evidence="2" id="KW-1185">Reference proteome</keyword>
<evidence type="ECO:0000313" key="1">
    <source>
        <dbReference type="EMBL" id="RIW35084.1"/>
    </source>
</evidence>
<reference evidence="1 2" key="1">
    <citation type="submission" date="2018-09" db="EMBL/GenBank/DDBJ databases">
        <title>Bacillus saliacetes sp. nov., isolated from Thai shrimp paste (Ka-pi).</title>
        <authorList>
            <person name="Daroonpunt R."/>
            <person name="Tanasupawat S."/>
            <person name="Yiamsombut S."/>
        </authorList>
    </citation>
    <scope>NUCLEOTIDE SEQUENCE [LARGE SCALE GENOMIC DNA]</scope>
    <source>
        <strain evidence="1 2">SKP7-4</strain>
    </source>
</reference>
<accession>A0A3A1R0M4</accession>
<dbReference type="RefSeq" id="WP_119546486.1">
    <property type="nucleotide sequence ID" value="NZ_QXIR01000009.1"/>
</dbReference>
<dbReference type="PROSITE" id="PS51257">
    <property type="entry name" value="PROKAR_LIPOPROTEIN"/>
    <property type="match status" value="1"/>
</dbReference>
<name>A0A3A1R0M4_9BACI</name>
<evidence type="ECO:0008006" key="3">
    <source>
        <dbReference type="Google" id="ProtNLM"/>
    </source>
</evidence>
<organism evidence="1 2">
    <name type="scientific">Bacillus salacetis</name>
    <dbReference type="NCBI Taxonomy" id="2315464"/>
    <lineage>
        <taxon>Bacteria</taxon>
        <taxon>Bacillati</taxon>
        <taxon>Bacillota</taxon>
        <taxon>Bacilli</taxon>
        <taxon>Bacillales</taxon>
        <taxon>Bacillaceae</taxon>
        <taxon>Bacillus</taxon>
    </lineage>
</organism>
<gene>
    <name evidence="1" type="ORF">D3H55_08525</name>
</gene>